<reference evidence="3" key="1">
    <citation type="submission" date="2023-06" db="EMBL/GenBank/DDBJ databases">
        <title>Draft Genome Sequences of lactic acid bacteria strains isolated from fermented milk products.</title>
        <authorList>
            <person name="Elcheninov A.G."/>
            <person name="Klyukina A."/>
            <person name="Zayulina K.S."/>
            <person name="Gavirova L.A."/>
            <person name="Shcherbakova P.A."/>
            <person name="Shestakov A.I."/>
            <person name="Kublanov I.V."/>
            <person name="Kochetkova T.V."/>
        </authorList>
    </citation>
    <scope>NUCLEOTIDE SEQUENCE</scope>
    <source>
        <strain evidence="3">TOM.1374</strain>
    </source>
</reference>
<protein>
    <recommendedName>
        <fullName evidence="2">Baseplate upper protein immunoglobulin like domain-containing protein</fullName>
    </recommendedName>
</protein>
<dbReference type="InterPro" id="IPR041531">
    <property type="entry name" value="BppU_IgG"/>
</dbReference>
<evidence type="ECO:0000313" key="4">
    <source>
        <dbReference type="Proteomes" id="UP001231451"/>
    </source>
</evidence>
<sequence length="277" mass="30596">MNEENDKQSTAQYNDPDHIPDENEIRDEINQGVEDKTSSKLADWIRHKQYGVDVREALALFVEWISVKLNGVVSAFNGVEDRQSDVEKRQSNVEDQFKTVIANATKDSEVILARDSKTYGTYVDLDDRLENIEGMLAKSVPSGFVATLTHNLGYTPRVSASYYENAIGTETDGLGTNFAGGFGEINEVQLSIFVSYPDSNTVRVEMPMKFAMTGTPVVKPDGNFYLINGFKTIKFDFGGAVKNGSGEVALENPEAPDSPSQLTASEITDQSAKLNWR</sequence>
<accession>A0AAP4JL48</accession>
<proteinExistence type="predicted"/>
<dbReference type="Gene3D" id="2.60.40.3320">
    <property type="match status" value="1"/>
</dbReference>
<evidence type="ECO:0000259" key="2">
    <source>
        <dbReference type="Pfam" id="PF18667"/>
    </source>
</evidence>
<feature type="region of interest" description="Disordered" evidence="1">
    <location>
        <begin position="1"/>
        <end position="23"/>
    </location>
</feature>
<feature type="region of interest" description="Disordered" evidence="1">
    <location>
        <begin position="250"/>
        <end position="277"/>
    </location>
</feature>
<gene>
    <name evidence="3" type="ORF">QUF16_12765</name>
</gene>
<comment type="caution">
    <text evidence="3">The sequence shown here is derived from an EMBL/GenBank/DDBJ whole genome shotgun (WGS) entry which is preliminary data.</text>
</comment>
<evidence type="ECO:0000256" key="1">
    <source>
        <dbReference type="SAM" id="MobiDB-lite"/>
    </source>
</evidence>
<evidence type="ECO:0000313" key="3">
    <source>
        <dbReference type="EMBL" id="MDM7455223.1"/>
    </source>
</evidence>
<organism evidence="3 4">
    <name type="scientific">Lacticaseibacillus paracasei</name>
    <name type="common">Lactobacillus paracasei</name>
    <dbReference type="NCBI Taxonomy" id="1597"/>
    <lineage>
        <taxon>Bacteria</taxon>
        <taxon>Bacillati</taxon>
        <taxon>Bacillota</taxon>
        <taxon>Bacilli</taxon>
        <taxon>Lactobacillales</taxon>
        <taxon>Lactobacillaceae</taxon>
        <taxon>Lacticaseibacillus</taxon>
    </lineage>
</organism>
<feature type="domain" description="Baseplate upper protein immunoglobulin like" evidence="2">
    <location>
        <begin position="142"/>
        <end position="236"/>
    </location>
</feature>
<name>A0AAP4JL48_LACPA</name>
<feature type="compositionally biased region" description="Polar residues" evidence="1">
    <location>
        <begin position="258"/>
        <end position="277"/>
    </location>
</feature>
<dbReference type="AlphaFoldDB" id="A0AAP4JL48"/>
<dbReference type="Pfam" id="PF18667">
    <property type="entry name" value="BppU_IgG"/>
    <property type="match status" value="1"/>
</dbReference>
<dbReference type="RefSeq" id="WP_289420802.1">
    <property type="nucleotide sequence ID" value="NZ_JAUCBE010000021.1"/>
</dbReference>
<dbReference type="Proteomes" id="UP001231451">
    <property type="component" value="Unassembled WGS sequence"/>
</dbReference>
<dbReference type="EMBL" id="JAUCBG010000023">
    <property type="protein sequence ID" value="MDM7455223.1"/>
    <property type="molecule type" value="Genomic_DNA"/>
</dbReference>